<evidence type="ECO:0000259" key="6">
    <source>
        <dbReference type="PROSITE" id="PS50977"/>
    </source>
</evidence>
<keyword evidence="3 5" id="KW-0238">DNA-binding</keyword>
<evidence type="ECO:0000256" key="2">
    <source>
        <dbReference type="ARBA" id="ARBA00023015"/>
    </source>
</evidence>
<dbReference type="Pfam" id="PF02909">
    <property type="entry name" value="TetR_C_1"/>
    <property type="match status" value="1"/>
</dbReference>
<evidence type="ECO:0000313" key="8">
    <source>
        <dbReference type="Proteomes" id="UP001501442"/>
    </source>
</evidence>
<proteinExistence type="predicted"/>
<dbReference type="PANTHER" id="PTHR30055:SF151">
    <property type="entry name" value="TRANSCRIPTIONAL REGULATORY PROTEIN"/>
    <property type="match status" value="1"/>
</dbReference>
<reference evidence="8" key="1">
    <citation type="journal article" date="2019" name="Int. J. Syst. Evol. Microbiol.">
        <title>The Global Catalogue of Microorganisms (GCM) 10K type strain sequencing project: providing services to taxonomists for standard genome sequencing and annotation.</title>
        <authorList>
            <consortium name="The Broad Institute Genomics Platform"/>
            <consortium name="The Broad Institute Genome Sequencing Center for Infectious Disease"/>
            <person name="Wu L."/>
            <person name="Ma J."/>
        </authorList>
    </citation>
    <scope>NUCLEOTIDE SEQUENCE [LARGE SCALE GENOMIC DNA]</scope>
    <source>
        <strain evidence="8">JCM 17939</strain>
    </source>
</reference>
<dbReference type="InterPro" id="IPR001647">
    <property type="entry name" value="HTH_TetR"/>
</dbReference>
<protein>
    <submittedName>
        <fullName evidence="7">TetR/AcrR family transcriptional regulator C-terminal domain-containing protein</fullName>
    </submittedName>
</protein>
<feature type="DNA-binding region" description="H-T-H motif" evidence="5">
    <location>
        <begin position="55"/>
        <end position="74"/>
    </location>
</feature>
<dbReference type="PANTHER" id="PTHR30055">
    <property type="entry name" value="HTH-TYPE TRANSCRIPTIONAL REGULATOR RUTR"/>
    <property type="match status" value="1"/>
</dbReference>
<dbReference type="InterPro" id="IPR050109">
    <property type="entry name" value="HTH-type_TetR-like_transc_reg"/>
</dbReference>
<sequence>MTAEDGDGGTAPEARVTIWERLERPARGPRPALTHDQIARAGVEIADEQGLDAVSMRRLAERLGVATMALYRYVASKDDVLELMIDAVAAEIEIPRDTGWRELARGFAGELRAVGLRHHWLTAALSRTPHVLTPNLVERVEDMLRSLDGLGLDVDTMMAVFGTVNAFVRGATADEVLQREAMRKRGWASEEEARIAHLPYVRWLIGTGRYPTLTRYVIEGSNEDDSQWQFEFGLECVLDGIAARLGI</sequence>
<keyword evidence="8" id="KW-1185">Reference proteome</keyword>
<dbReference type="InterPro" id="IPR004111">
    <property type="entry name" value="Repressor_TetR_C"/>
</dbReference>
<comment type="caution">
    <text evidence="7">The sequence shown here is derived from an EMBL/GenBank/DDBJ whole genome shotgun (WGS) entry which is preliminary data.</text>
</comment>
<dbReference type="Proteomes" id="UP001501442">
    <property type="component" value="Unassembled WGS sequence"/>
</dbReference>
<evidence type="ECO:0000256" key="4">
    <source>
        <dbReference type="ARBA" id="ARBA00023163"/>
    </source>
</evidence>
<dbReference type="SUPFAM" id="SSF46689">
    <property type="entry name" value="Homeodomain-like"/>
    <property type="match status" value="1"/>
</dbReference>
<dbReference type="RefSeq" id="WP_345430240.1">
    <property type="nucleotide sequence ID" value="NZ_BAABHK010000002.1"/>
</dbReference>
<gene>
    <name evidence="7" type="ORF">GCM10023196_018590</name>
</gene>
<evidence type="ECO:0000256" key="5">
    <source>
        <dbReference type="PROSITE-ProRule" id="PRU00335"/>
    </source>
</evidence>
<dbReference type="SUPFAM" id="SSF48498">
    <property type="entry name" value="Tetracyclin repressor-like, C-terminal domain"/>
    <property type="match status" value="1"/>
</dbReference>
<evidence type="ECO:0000256" key="3">
    <source>
        <dbReference type="ARBA" id="ARBA00023125"/>
    </source>
</evidence>
<evidence type="ECO:0000313" key="7">
    <source>
        <dbReference type="EMBL" id="GAA4623231.1"/>
    </source>
</evidence>
<dbReference type="Gene3D" id="1.10.357.10">
    <property type="entry name" value="Tetracycline Repressor, domain 2"/>
    <property type="match status" value="1"/>
</dbReference>
<keyword evidence="2" id="KW-0805">Transcription regulation</keyword>
<feature type="domain" description="HTH tetR-type" evidence="6">
    <location>
        <begin position="32"/>
        <end position="92"/>
    </location>
</feature>
<dbReference type="PROSITE" id="PS50977">
    <property type="entry name" value="HTH_TETR_2"/>
    <property type="match status" value="1"/>
</dbReference>
<dbReference type="InterPro" id="IPR036271">
    <property type="entry name" value="Tet_transcr_reg_TetR-rel_C_sf"/>
</dbReference>
<accession>A0ABP8U8Q1</accession>
<dbReference type="InterPro" id="IPR009057">
    <property type="entry name" value="Homeodomain-like_sf"/>
</dbReference>
<organism evidence="7 8">
    <name type="scientific">Actinoallomurus vinaceus</name>
    <dbReference type="NCBI Taxonomy" id="1080074"/>
    <lineage>
        <taxon>Bacteria</taxon>
        <taxon>Bacillati</taxon>
        <taxon>Actinomycetota</taxon>
        <taxon>Actinomycetes</taxon>
        <taxon>Streptosporangiales</taxon>
        <taxon>Thermomonosporaceae</taxon>
        <taxon>Actinoallomurus</taxon>
    </lineage>
</organism>
<evidence type="ECO:0000256" key="1">
    <source>
        <dbReference type="ARBA" id="ARBA00022491"/>
    </source>
</evidence>
<dbReference type="PRINTS" id="PR00400">
    <property type="entry name" value="TETREPRESSOR"/>
</dbReference>
<dbReference type="EMBL" id="BAABHK010000002">
    <property type="protein sequence ID" value="GAA4623231.1"/>
    <property type="molecule type" value="Genomic_DNA"/>
</dbReference>
<keyword evidence="1" id="KW-0678">Repressor</keyword>
<keyword evidence="4" id="KW-0804">Transcription</keyword>
<dbReference type="InterPro" id="IPR003012">
    <property type="entry name" value="Tet_transcr_reg_TetR"/>
</dbReference>
<name>A0ABP8U8Q1_9ACTN</name>
<dbReference type="Pfam" id="PF00440">
    <property type="entry name" value="TetR_N"/>
    <property type="match status" value="1"/>
</dbReference>
<dbReference type="Gene3D" id="1.10.10.60">
    <property type="entry name" value="Homeodomain-like"/>
    <property type="match status" value="1"/>
</dbReference>